<dbReference type="EMBL" id="JBGCBD010000002">
    <property type="protein sequence ID" value="MEY9815373.1"/>
    <property type="molecule type" value="Genomic_DNA"/>
</dbReference>
<keyword evidence="2" id="KW-1185">Reference proteome</keyword>
<evidence type="ECO:0000313" key="2">
    <source>
        <dbReference type="Proteomes" id="UP001565447"/>
    </source>
</evidence>
<gene>
    <name evidence="1" type="ORF">RKD21_005630</name>
</gene>
<protein>
    <submittedName>
        <fullName evidence="1">Ribosomal protein S18 acetylase RimI-like enzyme</fullName>
    </submittedName>
</protein>
<comment type="caution">
    <text evidence="1">The sequence shown here is derived from an EMBL/GenBank/DDBJ whole genome shotgun (WGS) entry which is preliminary data.</text>
</comment>
<sequence>MTRMAPLPRASAPGRVRIRPMTADDSDEVAAMRVRGWQHAYRGMIPQAYLDAMDVAAEAGKQRARLAAGDGSVVNLVAEAADGTLAGWAVYGPYRDGEVRTGDGELYALYLPPERIGQGVGRALLTEVTGRCAAAGLPRMFLWVLRENARARRFYEAAGFTADGAEEPFEVGGATVPEVRYVRALTG</sequence>
<name>A0ACC6UV47_STRAO</name>
<organism evidence="1 2">
    <name type="scientific">Streptomyces albogriseolus</name>
    <dbReference type="NCBI Taxonomy" id="1887"/>
    <lineage>
        <taxon>Bacteria</taxon>
        <taxon>Bacillati</taxon>
        <taxon>Actinomycetota</taxon>
        <taxon>Actinomycetes</taxon>
        <taxon>Kitasatosporales</taxon>
        <taxon>Streptomycetaceae</taxon>
        <taxon>Streptomyces</taxon>
        <taxon>Streptomyces albogriseolus group</taxon>
    </lineage>
</organism>
<reference evidence="1" key="1">
    <citation type="submission" date="2024-07" db="EMBL/GenBank/DDBJ databases">
        <title>Genome sequencing of plant associated microbes to promote plant fitness in Sorghum bicolor and Oryza sativa.</title>
        <authorList>
            <person name="Coleman-Derr D."/>
        </authorList>
    </citation>
    <scope>NUCLEOTIDE SEQUENCE</scope>
    <source>
        <strain evidence="1">SAI-173</strain>
    </source>
</reference>
<dbReference type="Proteomes" id="UP001565447">
    <property type="component" value="Unassembled WGS sequence"/>
</dbReference>
<accession>A0ACC6UV47</accession>
<proteinExistence type="predicted"/>
<evidence type="ECO:0000313" key="1">
    <source>
        <dbReference type="EMBL" id="MEY9815373.1"/>
    </source>
</evidence>